<sequence length="290" mass="32725">MSNNDIPMPTPTINPPPPLHAYKIISFDVYGTLIRYKSHILNSFQPLLSRLPTDSSYLNNTPLSTHIPGSATAGQVEFLKLFQKKEDEIKLEKPVRQFDEILKEIWTRIAKELDLSTTEDEVKQFGSVENIASWPCFEGTVDALKKLSQKGFKLVALSNIDRFAWEITAPASGLGEVKWDKVFTAEDFGDDLEKADEAKLKTLMKYAEQKEVRKEEVLHVAQSLGHDHKPAKDLGLSSVFLIGDGPIWGKESESKMAVEKQLVGYAWRCQDLREFVKVVDREVPGWGDCC</sequence>
<name>A0ACC3A8G1_9EURO</name>
<organism evidence="1 2">
    <name type="scientific">Neophaeococcomyces mojaviensis</name>
    <dbReference type="NCBI Taxonomy" id="3383035"/>
    <lineage>
        <taxon>Eukaryota</taxon>
        <taxon>Fungi</taxon>
        <taxon>Dikarya</taxon>
        <taxon>Ascomycota</taxon>
        <taxon>Pezizomycotina</taxon>
        <taxon>Eurotiomycetes</taxon>
        <taxon>Chaetothyriomycetidae</taxon>
        <taxon>Chaetothyriales</taxon>
        <taxon>Chaetothyriales incertae sedis</taxon>
        <taxon>Neophaeococcomyces</taxon>
    </lineage>
</organism>
<dbReference type="Proteomes" id="UP001172386">
    <property type="component" value="Unassembled WGS sequence"/>
</dbReference>
<evidence type="ECO:0000313" key="2">
    <source>
        <dbReference type="Proteomes" id="UP001172386"/>
    </source>
</evidence>
<protein>
    <submittedName>
        <fullName evidence="1">Uncharacterized protein</fullName>
    </submittedName>
</protein>
<accession>A0ACC3A8G1</accession>
<reference evidence="1" key="1">
    <citation type="submission" date="2022-10" db="EMBL/GenBank/DDBJ databases">
        <title>Culturing micro-colonial fungi from biological soil crusts in the Mojave desert and describing Neophaeococcomyces mojavensis, and introducing the new genera and species Taxawa tesnikishii.</title>
        <authorList>
            <person name="Kurbessoian T."/>
            <person name="Stajich J.E."/>
        </authorList>
    </citation>
    <scope>NUCLEOTIDE SEQUENCE</scope>
    <source>
        <strain evidence="1">JES_112</strain>
    </source>
</reference>
<evidence type="ECO:0000313" key="1">
    <source>
        <dbReference type="EMBL" id="KAJ9657167.1"/>
    </source>
</evidence>
<comment type="caution">
    <text evidence="1">The sequence shown here is derived from an EMBL/GenBank/DDBJ whole genome shotgun (WGS) entry which is preliminary data.</text>
</comment>
<keyword evidence="2" id="KW-1185">Reference proteome</keyword>
<gene>
    <name evidence="1" type="ORF">H2198_004525</name>
</gene>
<proteinExistence type="predicted"/>
<dbReference type="EMBL" id="JAPDRQ010000068">
    <property type="protein sequence ID" value="KAJ9657167.1"/>
    <property type="molecule type" value="Genomic_DNA"/>
</dbReference>